<dbReference type="EMBL" id="CAJNOQ010005816">
    <property type="protein sequence ID" value="CAF1112681.1"/>
    <property type="molecule type" value="Genomic_DNA"/>
</dbReference>
<dbReference type="Proteomes" id="UP000682733">
    <property type="component" value="Unassembled WGS sequence"/>
</dbReference>
<dbReference type="AlphaFoldDB" id="A0A814Q086"/>
<evidence type="ECO:0000256" key="1">
    <source>
        <dbReference type="SAM" id="MobiDB-lite"/>
    </source>
</evidence>
<protein>
    <submittedName>
        <fullName evidence="3">Uncharacterized protein</fullName>
    </submittedName>
</protein>
<dbReference type="Proteomes" id="UP000681722">
    <property type="component" value="Unassembled WGS sequence"/>
</dbReference>
<keyword evidence="6" id="KW-1185">Reference proteome</keyword>
<dbReference type="EMBL" id="CAJNOK010001856">
    <property type="protein sequence ID" value="CAF0833116.1"/>
    <property type="molecule type" value="Genomic_DNA"/>
</dbReference>
<name>A0A814Q086_9BILA</name>
<dbReference type="EMBL" id="CAJOBA010001856">
    <property type="protein sequence ID" value="CAF3617791.1"/>
    <property type="molecule type" value="Genomic_DNA"/>
</dbReference>
<evidence type="ECO:0000313" key="4">
    <source>
        <dbReference type="EMBL" id="CAF3617791.1"/>
    </source>
</evidence>
<feature type="compositionally biased region" description="Polar residues" evidence="1">
    <location>
        <begin position="341"/>
        <end position="369"/>
    </location>
</feature>
<proteinExistence type="predicted"/>
<evidence type="ECO:0000313" key="2">
    <source>
        <dbReference type="EMBL" id="CAF0833116.1"/>
    </source>
</evidence>
<reference evidence="3" key="1">
    <citation type="submission" date="2021-02" db="EMBL/GenBank/DDBJ databases">
        <authorList>
            <person name="Nowell W R."/>
        </authorList>
    </citation>
    <scope>NUCLEOTIDE SEQUENCE</scope>
</reference>
<organism evidence="3 6">
    <name type="scientific">Didymodactylos carnosus</name>
    <dbReference type="NCBI Taxonomy" id="1234261"/>
    <lineage>
        <taxon>Eukaryota</taxon>
        <taxon>Metazoa</taxon>
        <taxon>Spiralia</taxon>
        <taxon>Gnathifera</taxon>
        <taxon>Rotifera</taxon>
        <taxon>Eurotatoria</taxon>
        <taxon>Bdelloidea</taxon>
        <taxon>Philodinida</taxon>
        <taxon>Philodinidae</taxon>
        <taxon>Didymodactylos</taxon>
    </lineage>
</organism>
<evidence type="ECO:0000313" key="5">
    <source>
        <dbReference type="EMBL" id="CAF3876879.1"/>
    </source>
</evidence>
<dbReference type="Proteomes" id="UP000677228">
    <property type="component" value="Unassembled WGS sequence"/>
</dbReference>
<evidence type="ECO:0000313" key="6">
    <source>
        <dbReference type="Proteomes" id="UP000663829"/>
    </source>
</evidence>
<gene>
    <name evidence="3" type="ORF">GPM918_LOCUS19308</name>
    <name evidence="2" type="ORF">OVA965_LOCUS6249</name>
    <name evidence="5" type="ORF">SRO942_LOCUS19305</name>
    <name evidence="4" type="ORF">TMI583_LOCUS6245</name>
</gene>
<comment type="caution">
    <text evidence="3">The sequence shown here is derived from an EMBL/GenBank/DDBJ whole genome shotgun (WGS) entry which is preliminary data.</text>
</comment>
<dbReference type="Proteomes" id="UP000663829">
    <property type="component" value="Unassembled WGS sequence"/>
</dbReference>
<dbReference type="OrthoDB" id="10058244at2759"/>
<feature type="region of interest" description="Disordered" evidence="1">
    <location>
        <begin position="329"/>
        <end position="369"/>
    </location>
</feature>
<evidence type="ECO:0000313" key="3">
    <source>
        <dbReference type="EMBL" id="CAF1112681.1"/>
    </source>
</evidence>
<accession>A0A814Q086</accession>
<sequence length="369" mass="42806">MCSLSRTDRNVYASDHKFIYCSLKKLYKLEILHLSSGEHISLINVDDNAMESTKNKIVEILQLNDDDNQDSIVPDVLNNGRQALVKYEQDIIPEIYTDVMKNDDNKLMTSLKKFFQQQWETQYGSSHQWFISFLKGYEVGENVDVFQRVLNRTAEYGNRFIKHCPLLSIVLQLVFESIGDEELLEANVFDDRYLKESNVHNIKCLEERNVCDELWFSITNDGLTSITKYPEYIIEDVMNQQLDKTQSTLFHALRVYYRPQLFSLLEIHKIPNRGNLYDLLLENVAEHGWLMGLETIQRQITPRSYSNLSTSINSLLEQRKAQKQKVQQQSIRKNEDEVHLETNNVTSNNIQSESSNANLTTASSKESGS</sequence>
<dbReference type="EMBL" id="CAJOBC010005816">
    <property type="protein sequence ID" value="CAF3876879.1"/>
    <property type="molecule type" value="Genomic_DNA"/>
</dbReference>